<dbReference type="InterPro" id="IPR050517">
    <property type="entry name" value="DDR_Repair_Kinase"/>
</dbReference>
<dbReference type="InterPro" id="IPR011990">
    <property type="entry name" value="TPR-like_helical_dom_sf"/>
</dbReference>
<evidence type="ECO:0000256" key="6">
    <source>
        <dbReference type="ARBA" id="ARBA00022741"/>
    </source>
</evidence>
<organism evidence="16 17">
    <name type="scientific">Trichonephila inaurata madagascariensis</name>
    <dbReference type="NCBI Taxonomy" id="2747483"/>
    <lineage>
        <taxon>Eukaryota</taxon>
        <taxon>Metazoa</taxon>
        <taxon>Ecdysozoa</taxon>
        <taxon>Arthropoda</taxon>
        <taxon>Chelicerata</taxon>
        <taxon>Arachnida</taxon>
        <taxon>Araneae</taxon>
        <taxon>Araneomorphae</taxon>
        <taxon>Entelegynae</taxon>
        <taxon>Araneoidea</taxon>
        <taxon>Nephilidae</taxon>
        <taxon>Trichonephila</taxon>
        <taxon>Trichonephila inaurata</taxon>
    </lineage>
</organism>
<evidence type="ECO:0000256" key="12">
    <source>
        <dbReference type="ARBA" id="ARBA00024420"/>
    </source>
</evidence>
<keyword evidence="17" id="KW-1185">Reference proteome</keyword>
<evidence type="ECO:0000256" key="11">
    <source>
        <dbReference type="ARBA" id="ARBA00023242"/>
    </source>
</evidence>
<reference evidence="16" key="1">
    <citation type="submission" date="2020-08" db="EMBL/GenBank/DDBJ databases">
        <title>Multicomponent nature underlies the extraordinary mechanical properties of spider dragline silk.</title>
        <authorList>
            <person name="Kono N."/>
            <person name="Nakamura H."/>
            <person name="Mori M."/>
            <person name="Yoshida Y."/>
            <person name="Ohtoshi R."/>
            <person name="Malay A.D."/>
            <person name="Moran D.A.P."/>
            <person name="Tomita M."/>
            <person name="Numata K."/>
            <person name="Arakawa K."/>
        </authorList>
    </citation>
    <scope>NUCLEOTIDE SEQUENCE</scope>
</reference>
<evidence type="ECO:0000256" key="9">
    <source>
        <dbReference type="ARBA" id="ARBA00022840"/>
    </source>
</evidence>
<gene>
    <name evidence="16" type="primary">ATR</name>
    <name evidence="16" type="ORF">TNIN_391871</name>
</gene>
<dbReference type="InterPro" id="IPR057564">
    <property type="entry name" value="HEAT_ATR"/>
</dbReference>
<dbReference type="SMART" id="SM00802">
    <property type="entry name" value="UME"/>
    <property type="match status" value="1"/>
</dbReference>
<dbReference type="InterPro" id="IPR018936">
    <property type="entry name" value="PI3/4_kinase_CS"/>
</dbReference>
<dbReference type="EC" id="2.7.11.1" evidence="3"/>
<dbReference type="Pfam" id="PF23593">
    <property type="entry name" value="HEAT_ATR"/>
    <property type="match status" value="1"/>
</dbReference>
<feature type="domain" description="FAT" evidence="14">
    <location>
        <begin position="1576"/>
        <end position="2142"/>
    </location>
</feature>
<keyword evidence="8" id="KW-0418">Kinase</keyword>
<keyword evidence="4" id="KW-0723">Serine/threonine-protein kinase</keyword>
<dbReference type="CDD" id="cd00892">
    <property type="entry name" value="PIKKc_ATR"/>
    <property type="match status" value="1"/>
</dbReference>
<dbReference type="SMART" id="SM00146">
    <property type="entry name" value="PI3Kc"/>
    <property type="match status" value="1"/>
</dbReference>
<feature type="domain" description="PI3K/PI4K catalytic" evidence="13">
    <location>
        <begin position="2249"/>
        <end position="2564"/>
    </location>
</feature>
<dbReference type="InterPro" id="IPR036940">
    <property type="entry name" value="PI3/4_kinase_cat_sf"/>
</dbReference>
<proteinExistence type="inferred from homology"/>
<dbReference type="Gene3D" id="1.25.40.10">
    <property type="entry name" value="Tetratricopeptide repeat domain"/>
    <property type="match status" value="1"/>
</dbReference>
<dbReference type="InterPro" id="IPR056803">
    <property type="entry name" value="ATR-like_N-HEAT"/>
</dbReference>
<dbReference type="SUPFAM" id="SSF56112">
    <property type="entry name" value="Protein kinase-like (PK-like)"/>
    <property type="match status" value="1"/>
</dbReference>
<dbReference type="EMBL" id="BMAV01006358">
    <property type="protein sequence ID" value="GFY48230.1"/>
    <property type="molecule type" value="Genomic_DNA"/>
</dbReference>
<comment type="subcellular location">
    <subcellularLocation>
        <location evidence="1">Nucleus</location>
    </subcellularLocation>
</comment>
<dbReference type="Proteomes" id="UP000886998">
    <property type="component" value="Unassembled WGS sequence"/>
</dbReference>
<evidence type="ECO:0000256" key="1">
    <source>
        <dbReference type="ARBA" id="ARBA00004123"/>
    </source>
</evidence>
<dbReference type="InterPro" id="IPR016024">
    <property type="entry name" value="ARM-type_fold"/>
</dbReference>
<evidence type="ECO:0000256" key="3">
    <source>
        <dbReference type="ARBA" id="ARBA00012513"/>
    </source>
</evidence>
<dbReference type="InterPro" id="IPR011009">
    <property type="entry name" value="Kinase-like_dom_sf"/>
</dbReference>
<dbReference type="InterPro" id="IPR000403">
    <property type="entry name" value="PI3/4_kinase_cat_dom"/>
</dbReference>
<dbReference type="GO" id="GO:0004674">
    <property type="term" value="F:protein serine/threonine kinase activity"/>
    <property type="evidence" value="ECO:0007669"/>
    <property type="project" value="UniProtKB-KW"/>
</dbReference>
<dbReference type="SUPFAM" id="SSF48371">
    <property type="entry name" value="ARM repeat"/>
    <property type="match status" value="1"/>
</dbReference>
<dbReference type="PANTHER" id="PTHR11139">
    <property type="entry name" value="ATAXIA TELANGIECTASIA MUTATED ATM -RELATED"/>
    <property type="match status" value="1"/>
</dbReference>
<evidence type="ECO:0000256" key="4">
    <source>
        <dbReference type="ARBA" id="ARBA00022527"/>
    </source>
</evidence>
<dbReference type="Pfam" id="PF00454">
    <property type="entry name" value="PI3_PI4_kinase"/>
    <property type="match status" value="1"/>
</dbReference>
<evidence type="ECO:0000256" key="7">
    <source>
        <dbReference type="ARBA" id="ARBA00022763"/>
    </source>
</evidence>
<evidence type="ECO:0000256" key="2">
    <source>
        <dbReference type="ARBA" id="ARBA00010769"/>
    </source>
</evidence>
<dbReference type="FunFam" id="3.30.1010.10:FF:000011">
    <property type="entry name" value="serine/threonine-protein kinase ATR"/>
    <property type="match status" value="1"/>
</dbReference>
<dbReference type="GO" id="GO:0006281">
    <property type="term" value="P:DNA repair"/>
    <property type="evidence" value="ECO:0007669"/>
    <property type="project" value="UniProtKB-KW"/>
</dbReference>
<accession>A0A8X6X798</accession>
<keyword evidence="11" id="KW-0539">Nucleus</keyword>
<dbReference type="GO" id="GO:0005634">
    <property type="term" value="C:nucleus"/>
    <property type="evidence" value="ECO:0007669"/>
    <property type="project" value="UniProtKB-SubCell"/>
</dbReference>
<name>A0A8X6X798_9ARAC</name>
<keyword evidence="6" id="KW-0547">Nucleotide-binding</keyword>
<evidence type="ECO:0000259" key="13">
    <source>
        <dbReference type="PROSITE" id="PS50290"/>
    </source>
</evidence>
<dbReference type="InterPro" id="IPR003152">
    <property type="entry name" value="FATC_dom"/>
</dbReference>
<dbReference type="PROSITE" id="PS51190">
    <property type="entry name" value="FATC"/>
    <property type="match status" value="1"/>
</dbReference>
<dbReference type="OrthoDB" id="381190at2759"/>
<dbReference type="Pfam" id="PF25032">
    <property type="entry name" value="N-HEAT_ATR"/>
    <property type="match status" value="1"/>
</dbReference>
<keyword evidence="7" id="KW-0227">DNA damage</keyword>
<evidence type="ECO:0000313" key="16">
    <source>
        <dbReference type="EMBL" id="GFY48230.1"/>
    </source>
</evidence>
<dbReference type="GO" id="GO:0000723">
    <property type="term" value="P:telomere maintenance"/>
    <property type="evidence" value="ECO:0007669"/>
    <property type="project" value="TreeGrafter"/>
</dbReference>
<evidence type="ECO:0000256" key="5">
    <source>
        <dbReference type="ARBA" id="ARBA00022679"/>
    </source>
</evidence>
<sequence length="2594" mass="297239">MDTSMSQQINKDHDDFSDRKFRKTLNITIINNFLELKGSNSTSNYATLSAFFHHMRNSFKEIPHIFVTSHIGNDYNDVSDACQALKDEVYLSAAFTEWLMMWLLRVLSQPCAYNVHEECKDLFFSLLQLIKFNNACSFRHCVLRLINLLSELNYMIDKFIEEDIDSLSIQNYFYSNEKFMFKCEQELDLVNISIVFSAPNECEDLQEKIIPLLGMMILDITQFLPDQCNNLCKIFCMQIELGNLTVKKESVIAITSLVQEQGLMFSINAVNYLFDCIEAVINFCCSSEECISEALQSIEDAIALFLIVLMEKITKPESKFMLMTSTLGKMLQVLTEAAVGSRFFDTTENFQFAVIRGIIFFMEHGKKDGYPFPICLHDRFSNLFANFLNLRNTKSLLQLAVYTIKIERKNSIFEENLDVQKLEEKFFPFESMRDFSQTWTLFYKHLICKLNSEMSNEVSDMELICSCIKILLSSYCDLVHSEKSEFYEITQHPNMTSNSSRKFPSLIIDTFNTRAKYLLTNKISSVYEKIVDFYKQFLSMQDLLDLLPEHYFIMVNVLSIPWIVEEENFHDLWDEFLPVHAIKDLGITINRAVKVQCLESLVLLPQSFSHNWKSHIFTRCLSHDDNLALVAIRMFPFFLYSSLSPLKRLFELKPCLLKCKNLDIVKELSKLFKIITCICSGACSLYRHCKSDGCVEMLPQVKCSSCEKLKISVNTNKPQPSPFLDCLAELIIYILSHPSEFVRRESVESILPYLAHFEITESVLSAVMHCLVDLDPFVRTKFGEIVGLALKPLFNKQRKDICEQKIDEILIMKLQAAILFSKQSENVHFQKSVIYSIGEIGKVSDGGLLLITIISLLENYMTSIPTIKVVAFSKLKEIAESKFLKMHDLLKSYKDAICKFLADFLFARNSEDINQFLFILEEIRTVFGYNDLKSFIQQNQQSILPYLIARETSLSSVLIECLSTVLHVDKREVLINNFPFIFSHFVRHCDKGELEKALIFMQSETGLELGSLLRCNYQPVHNELLLHLSTHYQQVFSGLSILAFKSGNPDGNNCMITHTEEMANYLQPKLLGFLVFFDAQMLKSSLDDKKLALESLISIMKIMGTRAITAVRFKLMATLRLTLRFKDGNFPEICCKAWSAFVRSIEITCLGPLLNQIIVALLPLLDIEPVAVAEIFNYLIIEKRTYLSDFFHDLYFIPDTLELQHINGVLKDYNESPSSLTDFCSLLYHSLKGISHENLEVRVHALEKLKQVLHSNQRAIFDHLQGRESVDNLLSHLVAALIGGCRESDMRIRTALGDCLGELGAIDPGRLDMKSTRSKETLANFYSSIDDEDFAYALIQVLVHSFLAAEQSGIQDCSACAIQEVLRFYKCSNESGASGNHLWKRFPPDIQEILIVLFHSQYKPLGKSRKKFPVPIYQSKVGSTFRDWTKNWFYSLLQKIKKESPFKLFHACSVIIKYDLNCTLFLLPHLVVYALLDSTEIEKNEVGHPVLDGLVSICTELLEVLRHSEQSSTIDDLCHLSSQIVFSVVDHLTKWIHHYQNEISLKTSGRSLGPKLSQDKNFHSINICLSSIPQILLAKSAFACRAYARSLMHLEKHLKEFPDQLGNSISFIQKIYATLDDPDGVAGVAAIRKEEPTLKDLILENEATGDMQAAFASYEKAIKLYPNEVNHYCGLLKCFLAMDQPTTTVSYANGILNERPEWKDDLNPFRIEAAWQLSNWESLESYLEEEENKEEWTVGVGSILYLANKKDVSGFEKCINIIRSRQMAPLSAASMEKGAYLRGYEYLTRMHMLTDLQQGVKSIFNLNFPDSPSKKDSLFNEILPIMSLRRTLLQSSSRYQEPIHNLHRVLLKIGKEKMPEFSIKFDQEITKCWLQNARLARKNGFYQRAYSCLLEVESKNSADFFMEKTKWLWSKGEKEQAIYCLQKGISEHFPSLQTKKISSLNLTTEDQLICAKAKLLLAMYSEESSIVDSSSLIEMYKEVVSLQPDWEASHFHLAKYYDKMLNTTETLDSKAEIMVKIVRNFGTSLKHGCKNVYHSLPRLLDIWFDLGTLQSDDNGNSSKKLTNSWKLAAACLDRISNMVQELYGSVPPYLFLTAFPQLISRICHSHPSVSGTLQKLISRLLVSYSQQSMWMMMAVSKSSYPTRSKRCKQIFQEAILLNPALGKFINDTTRLADKLIDLSNKNVGDANKLSINDNFSSLLKLVDDKYFSPVMLPSQTQMIVTLPNGYVSNSNHNAFPFTPVYIKGFEDTVEVFPSLQKPKKLIVKGSDGKLYPIMCKPKDDLRKDCRLMEFNNLVNRYLKIDPEARKRQLYIRTYAVVPLNEECGLIEWVPNLHGLRLILSKLYRLKGMFVTGREIRAMMPSKTATYEEKLNIFKTKFLPRFPPVFHEWFKIIFSDPTAWYHARLAYARTTAVMSMVGYIVGLGDRHGENILFDSSCGDTVHVDLNCLFNKGETMECPECVPFRLTHNMVDAMGPTGYEGAYRKACEVTMRVMRSRIDALMSVLRPFVHDPLVEWSRSKHSKAQHDTGEITNEQGLTHVKDIELRLNGIIKYKNKKQGLPLSIEGQVNHLIQEAVDIKNLSQMYIGWAAYM</sequence>
<dbReference type="FunFam" id="1.10.1070.11:FF:000009">
    <property type="entry name" value="Putative serine/threonine-protein kinase ATR"/>
    <property type="match status" value="1"/>
</dbReference>
<dbReference type="PANTHER" id="PTHR11139:SF69">
    <property type="entry name" value="SERINE_THREONINE-PROTEIN KINASE ATR"/>
    <property type="match status" value="1"/>
</dbReference>
<dbReference type="Pfam" id="PF02260">
    <property type="entry name" value="FATC"/>
    <property type="match status" value="1"/>
</dbReference>
<keyword evidence="5" id="KW-0808">Transferase</keyword>
<evidence type="ECO:0000313" key="17">
    <source>
        <dbReference type="Proteomes" id="UP000886998"/>
    </source>
</evidence>
<dbReference type="InterPro" id="IPR003151">
    <property type="entry name" value="PIK-rel_kinase_FAT"/>
</dbReference>
<dbReference type="GO" id="GO:0005524">
    <property type="term" value="F:ATP binding"/>
    <property type="evidence" value="ECO:0007669"/>
    <property type="project" value="UniProtKB-KW"/>
</dbReference>
<dbReference type="InterPro" id="IPR056802">
    <property type="entry name" value="ATR-like_M-HEAT"/>
</dbReference>
<keyword evidence="9" id="KW-0067">ATP-binding</keyword>
<dbReference type="PROSITE" id="PS51189">
    <property type="entry name" value="FAT"/>
    <property type="match status" value="1"/>
</dbReference>
<comment type="similarity">
    <text evidence="2">Belongs to the PI3/PI4-kinase family. ATM subfamily.</text>
</comment>
<dbReference type="GO" id="GO:0000077">
    <property type="term" value="P:DNA damage checkpoint signaling"/>
    <property type="evidence" value="ECO:0007669"/>
    <property type="project" value="TreeGrafter"/>
</dbReference>
<dbReference type="Gene3D" id="3.30.1010.10">
    <property type="entry name" value="Phosphatidylinositol 3-kinase Catalytic Subunit, Chain A, domain 4"/>
    <property type="match status" value="1"/>
</dbReference>
<evidence type="ECO:0000256" key="10">
    <source>
        <dbReference type="ARBA" id="ARBA00023204"/>
    </source>
</evidence>
<dbReference type="GO" id="GO:0005694">
    <property type="term" value="C:chromosome"/>
    <property type="evidence" value="ECO:0007669"/>
    <property type="project" value="TreeGrafter"/>
</dbReference>
<dbReference type="PROSITE" id="PS50290">
    <property type="entry name" value="PI3_4_KINASE_3"/>
    <property type="match status" value="1"/>
</dbReference>
<dbReference type="SUPFAM" id="SSF48452">
    <property type="entry name" value="TPR-like"/>
    <property type="match status" value="1"/>
</dbReference>
<dbReference type="Gene3D" id="1.10.1070.11">
    <property type="entry name" value="Phosphatidylinositol 3-/4-kinase, catalytic domain"/>
    <property type="match status" value="1"/>
</dbReference>
<evidence type="ECO:0000259" key="15">
    <source>
        <dbReference type="PROSITE" id="PS51190"/>
    </source>
</evidence>
<evidence type="ECO:0000256" key="8">
    <source>
        <dbReference type="ARBA" id="ARBA00022777"/>
    </source>
</evidence>
<comment type="caution">
    <text evidence="16">The sequence shown here is derived from an EMBL/GenBank/DDBJ whole genome shotgun (WGS) entry which is preliminary data.</text>
</comment>
<evidence type="ECO:0000259" key="14">
    <source>
        <dbReference type="PROSITE" id="PS51189"/>
    </source>
</evidence>
<dbReference type="Pfam" id="PF08064">
    <property type="entry name" value="UME"/>
    <property type="match status" value="1"/>
</dbReference>
<protein>
    <recommendedName>
        <fullName evidence="12">Serine/threonine-protein kinase ATR</fullName>
        <ecNumber evidence="3">2.7.11.1</ecNumber>
    </recommendedName>
</protein>
<feature type="domain" description="FATC" evidence="15">
    <location>
        <begin position="2562"/>
        <end position="2594"/>
    </location>
</feature>
<dbReference type="Pfam" id="PF25030">
    <property type="entry name" value="M-HEAT_ATR"/>
    <property type="match status" value="1"/>
</dbReference>
<dbReference type="SMART" id="SM01343">
    <property type="entry name" value="FATC"/>
    <property type="match status" value="1"/>
</dbReference>
<dbReference type="PROSITE" id="PS00916">
    <property type="entry name" value="PI3_4_KINASE_2"/>
    <property type="match status" value="1"/>
</dbReference>
<dbReference type="InterPro" id="IPR012993">
    <property type="entry name" value="UME"/>
</dbReference>
<dbReference type="Pfam" id="PF02259">
    <property type="entry name" value="FAT"/>
    <property type="match status" value="1"/>
</dbReference>
<dbReference type="InterPro" id="IPR014009">
    <property type="entry name" value="PIK_FAT"/>
</dbReference>
<keyword evidence="10" id="KW-0234">DNA repair</keyword>